<dbReference type="AlphaFoldDB" id="A0A077LWY0"/>
<evidence type="ECO:0000256" key="2">
    <source>
        <dbReference type="ARBA" id="ARBA00022840"/>
    </source>
</evidence>
<dbReference type="PROSITE" id="PS00211">
    <property type="entry name" value="ABC_TRANSPORTER_1"/>
    <property type="match status" value="1"/>
</dbReference>
<dbReference type="PANTHER" id="PTHR43790">
    <property type="entry name" value="CARBOHYDRATE TRANSPORT ATP-BINDING PROTEIN MG119-RELATED"/>
    <property type="match status" value="1"/>
</dbReference>
<reference evidence="4 5" key="1">
    <citation type="journal article" date="2013" name="ISME J.">
        <title>A metabolic model for members of the genus Tetrasphaera involved in enhanced biological phosphorus removal.</title>
        <authorList>
            <person name="Kristiansen R."/>
            <person name="Nguyen H.T.T."/>
            <person name="Saunders A.M."/>
            <person name="Nielsen J.L."/>
            <person name="Wimmer R."/>
            <person name="Le V.Q."/>
            <person name="McIlroy S.J."/>
            <person name="Petrovski S."/>
            <person name="Seviour R.J."/>
            <person name="Calteau A."/>
            <person name="Nielsen K.L."/>
            <person name="Nielsen P.H."/>
        </authorList>
    </citation>
    <scope>NUCLEOTIDE SEQUENCE [LARGE SCALE GENOMIC DNA]</scope>
    <source>
        <strain evidence="4 5">T1-X7</strain>
    </source>
</reference>
<dbReference type="Pfam" id="PF00005">
    <property type="entry name" value="ABC_tran"/>
    <property type="match status" value="1"/>
</dbReference>
<dbReference type="PROSITE" id="PS50893">
    <property type="entry name" value="ABC_TRANSPORTER_2"/>
    <property type="match status" value="1"/>
</dbReference>
<dbReference type="InterPro" id="IPR017871">
    <property type="entry name" value="ABC_transporter-like_CS"/>
</dbReference>
<organism evidence="4 5">
    <name type="scientific">Nostocoides japonicum T1-X7</name>
    <dbReference type="NCBI Taxonomy" id="1194083"/>
    <lineage>
        <taxon>Bacteria</taxon>
        <taxon>Bacillati</taxon>
        <taxon>Actinomycetota</taxon>
        <taxon>Actinomycetes</taxon>
        <taxon>Micrococcales</taxon>
        <taxon>Intrasporangiaceae</taxon>
        <taxon>Nostocoides</taxon>
    </lineage>
</organism>
<dbReference type="STRING" id="1194083.BN12_190005"/>
<keyword evidence="5" id="KW-1185">Reference proteome</keyword>
<evidence type="ECO:0000259" key="3">
    <source>
        <dbReference type="PROSITE" id="PS50893"/>
    </source>
</evidence>
<proteinExistence type="predicted"/>
<evidence type="ECO:0000313" key="5">
    <source>
        <dbReference type="Proteomes" id="UP000035721"/>
    </source>
</evidence>
<gene>
    <name evidence="4" type="ORF">BN12_190005</name>
</gene>
<keyword evidence="2" id="KW-0067">ATP-binding</keyword>
<dbReference type="SUPFAM" id="SSF52540">
    <property type="entry name" value="P-loop containing nucleoside triphosphate hydrolases"/>
    <property type="match status" value="1"/>
</dbReference>
<dbReference type="GO" id="GO:0016887">
    <property type="term" value="F:ATP hydrolysis activity"/>
    <property type="evidence" value="ECO:0007669"/>
    <property type="project" value="InterPro"/>
</dbReference>
<dbReference type="CDD" id="cd03216">
    <property type="entry name" value="ABC_Carb_Monos_I"/>
    <property type="match status" value="1"/>
</dbReference>
<dbReference type="EMBL" id="CAJB01000101">
    <property type="protein sequence ID" value="CCH77362.1"/>
    <property type="molecule type" value="Genomic_DNA"/>
</dbReference>
<dbReference type="Gene3D" id="3.40.50.300">
    <property type="entry name" value="P-loop containing nucleotide triphosphate hydrolases"/>
    <property type="match status" value="1"/>
</dbReference>
<keyword evidence="1" id="KW-0547">Nucleotide-binding</keyword>
<feature type="domain" description="ABC transporter" evidence="3">
    <location>
        <begin position="22"/>
        <end position="262"/>
    </location>
</feature>
<dbReference type="InterPro" id="IPR003593">
    <property type="entry name" value="AAA+_ATPase"/>
</dbReference>
<dbReference type="Proteomes" id="UP000035721">
    <property type="component" value="Unassembled WGS sequence"/>
</dbReference>
<dbReference type="PANTHER" id="PTHR43790:SF8">
    <property type="entry name" value="SUGAR ABC TRANSPORTER ATP-BINDING PROTEIN"/>
    <property type="match status" value="1"/>
</dbReference>
<name>A0A077LWY0_9MICO</name>
<dbReference type="InterPro" id="IPR027417">
    <property type="entry name" value="P-loop_NTPase"/>
</dbReference>
<dbReference type="SMART" id="SM00382">
    <property type="entry name" value="AAA"/>
    <property type="match status" value="1"/>
</dbReference>
<dbReference type="GO" id="GO:0005524">
    <property type="term" value="F:ATP binding"/>
    <property type="evidence" value="ECO:0007669"/>
    <property type="project" value="UniProtKB-KW"/>
</dbReference>
<comment type="caution">
    <text evidence="4">The sequence shown here is derived from an EMBL/GenBank/DDBJ whole genome shotgun (WGS) entry which is preliminary data.</text>
</comment>
<dbReference type="RefSeq" id="WP_083454396.1">
    <property type="nucleotide sequence ID" value="NZ_HF570958.1"/>
</dbReference>
<dbReference type="OrthoDB" id="7875923at2"/>
<accession>A0A077LWY0</accession>
<protein>
    <submittedName>
        <fullName evidence="4">ABC transporter related protein</fullName>
    </submittedName>
</protein>
<dbReference type="InterPro" id="IPR050107">
    <property type="entry name" value="ABC_carbohydrate_import_ATPase"/>
</dbReference>
<dbReference type="InterPro" id="IPR003439">
    <property type="entry name" value="ABC_transporter-like_ATP-bd"/>
</dbReference>
<evidence type="ECO:0000313" key="4">
    <source>
        <dbReference type="EMBL" id="CCH77362.1"/>
    </source>
</evidence>
<sequence length="271" mass="28811">MSDTTAAPAVPLIHDVPADAILTVEDAAIAFGQVRALKGASMHARRGEVTAIVGDNGAGKSTLIRCISGVHAPDSGRITFDGHEVEFKTPHAARDAGIETVHQNLALVEDLTVWQNLFLNREIVRGVGPLRLLDRRAMRSRADEMVSSLAVNVPAVGSRVRRLSGGQRQAVSICRAAGFASKLIIMDEPTAALGVQETARVEELITRLKSEGHAILLISHNFAQVLRLSDAVWVMRAGRCVAGRRTAQTDGDEIVGLITGARAGDIPVEAA</sequence>
<evidence type="ECO:0000256" key="1">
    <source>
        <dbReference type="ARBA" id="ARBA00022741"/>
    </source>
</evidence>